<dbReference type="InterPro" id="IPR013655">
    <property type="entry name" value="PAS_fold_3"/>
</dbReference>
<dbReference type="Pfam" id="PF00990">
    <property type="entry name" value="GGDEF"/>
    <property type="match status" value="1"/>
</dbReference>
<dbReference type="GO" id="GO:1902201">
    <property type="term" value="P:negative regulation of bacterial-type flagellum-dependent cell motility"/>
    <property type="evidence" value="ECO:0007669"/>
    <property type="project" value="TreeGrafter"/>
</dbReference>
<dbReference type="AlphaFoldDB" id="A0A4R2BDS2"/>
<dbReference type="EMBL" id="SLVV01000006">
    <property type="protein sequence ID" value="TCN25088.1"/>
    <property type="molecule type" value="Genomic_DNA"/>
</dbReference>
<dbReference type="SUPFAM" id="SSF55785">
    <property type="entry name" value="PYP-like sensor domain (PAS domain)"/>
    <property type="match status" value="3"/>
</dbReference>
<feature type="domain" description="GGDEF" evidence="3">
    <location>
        <begin position="430"/>
        <end position="567"/>
    </location>
</feature>
<dbReference type="PROSITE" id="PS50112">
    <property type="entry name" value="PAS"/>
    <property type="match status" value="2"/>
</dbReference>
<dbReference type="PROSITE" id="PS50113">
    <property type="entry name" value="PAC"/>
    <property type="match status" value="1"/>
</dbReference>
<dbReference type="PANTHER" id="PTHR45138:SF9">
    <property type="entry name" value="DIGUANYLATE CYCLASE DGCM-RELATED"/>
    <property type="match status" value="1"/>
</dbReference>
<evidence type="ECO:0000259" key="1">
    <source>
        <dbReference type="PROSITE" id="PS50112"/>
    </source>
</evidence>
<organism evidence="4 5">
    <name type="scientific">Mesobacillus foraminis</name>
    <dbReference type="NCBI Taxonomy" id="279826"/>
    <lineage>
        <taxon>Bacteria</taxon>
        <taxon>Bacillati</taxon>
        <taxon>Bacillota</taxon>
        <taxon>Bacilli</taxon>
        <taxon>Bacillales</taxon>
        <taxon>Bacillaceae</taxon>
        <taxon>Mesobacillus</taxon>
    </lineage>
</organism>
<dbReference type="InterPro" id="IPR050469">
    <property type="entry name" value="Diguanylate_Cyclase"/>
</dbReference>
<dbReference type="PANTHER" id="PTHR45138">
    <property type="entry name" value="REGULATORY COMPONENTS OF SENSORY TRANSDUCTION SYSTEM"/>
    <property type="match status" value="1"/>
</dbReference>
<dbReference type="SMART" id="SM00086">
    <property type="entry name" value="PAC"/>
    <property type="match status" value="2"/>
</dbReference>
<dbReference type="SMART" id="SM00267">
    <property type="entry name" value="GGDEF"/>
    <property type="match status" value="1"/>
</dbReference>
<dbReference type="InterPro" id="IPR001610">
    <property type="entry name" value="PAC"/>
</dbReference>
<dbReference type="SMART" id="SM00091">
    <property type="entry name" value="PAS"/>
    <property type="match status" value="3"/>
</dbReference>
<dbReference type="GO" id="GO:0052621">
    <property type="term" value="F:diguanylate cyclase activity"/>
    <property type="evidence" value="ECO:0007669"/>
    <property type="project" value="TreeGrafter"/>
</dbReference>
<dbReference type="InterPro" id="IPR029787">
    <property type="entry name" value="Nucleotide_cyclase"/>
</dbReference>
<feature type="domain" description="PAS" evidence="1">
    <location>
        <begin position="11"/>
        <end position="81"/>
    </location>
</feature>
<dbReference type="PROSITE" id="PS50887">
    <property type="entry name" value="GGDEF"/>
    <property type="match status" value="1"/>
</dbReference>
<dbReference type="InterPro" id="IPR035965">
    <property type="entry name" value="PAS-like_dom_sf"/>
</dbReference>
<evidence type="ECO:0000313" key="4">
    <source>
        <dbReference type="EMBL" id="TCN25088.1"/>
    </source>
</evidence>
<keyword evidence="5" id="KW-1185">Reference proteome</keyword>
<proteinExistence type="predicted"/>
<gene>
    <name evidence="4" type="ORF">EV146_106292</name>
</gene>
<feature type="domain" description="PAS" evidence="1">
    <location>
        <begin position="138"/>
        <end position="208"/>
    </location>
</feature>
<sequence length="568" mass="65050">MDYREILSESEYKKYEELINVTNAVLFKLDQGGHFLSMNLEWSNITDYSLDETVGTHFLRYVNEKDQQTIKEQFGMLADRQKDGFFLEVELVSKQGQSEYVHLFLRSDLDENHTIISFSGTISSLSSRRLHVSAFRENDDNYRLISENMTDMVAVMAEDGLVLYASPSHTTILGYELPEYVGSYPMKHIHQDDWERMFNFFHEMILNWTTLGIEYRCAHKNGKYLDLEMKCTPIKGPNGEIQVVSVSRDITARKRAEADLRQANNKFKTLISSLPYGILVEDENSQMTLYNDAYIDIFFAGGYSKKLHEAGQLQVLEETKQFIENYEAYEKQKKQITQNRLNCRGDEFQLKDGRTIERDAIPIEEDGRFDGYLWIFRDVTAKKISEQKLQEANQLFKSLSMIDGLTGIANRRCFDEALENEWKRLTEVSEPVSLLLFDIDFFKAFNDLYGHLAGDACLQKVGSILKTISWGDHDLIARYGGEEFTVLLPGSTAEKAAEIAQVVKNSIGYAAIPHKGSKIHDFLTVSIGISTTIATTVDKPTNLINEADKALYEAKRNGRNQIAVYSKY</sequence>
<dbReference type="CDD" id="cd00130">
    <property type="entry name" value="PAS"/>
    <property type="match status" value="1"/>
</dbReference>
<dbReference type="InterPro" id="IPR000014">
    <property type="entry name" value="PAS"/>
</dbReference>
<dbReference type="NCBIfam" id="TIGR00229">
    <property type="entry name" value="sensory_box"/>
    <property type="match status" value="3"/>
</dbReference>
<evidence type="ECO:0000313" key="5">
    <source>
        <dbReference type="Proteomes" id="UP000295689"/>
    </source>
</evidence>
<reference evidence="4 5" key="1">
    <citation type="journal article" date="2015" name="Stand. Genomic Sci.">
        <title>Genomic Encyclopedia of Bacterial and Archaeal Type Strains, Phase III: the genomes of soil and plant-associated and newly described type strains.</title>
        <authorList>
            <person name="Whitman W.B."/>
            <person name="Woyke T."/>
            <person name="Klenk H.P."/>
            <person name="Zhou Y."/>
            <person name="Lilburn T.G."/>
            <person name="Beck B.J."/>
            <person name="De Vos P."/>
            <person name="Vandamme P."/>
            <person name="Eisen J.A."/>
            <person name="Garrity G."/>
            <person name="Hugenholtz P."/>
            <person name="Kyrpides N.C."/>
        </authorList>
    </citation>
    <scope>NUCLEOTIDE SEQUENCE [LARGE SCALE GENOMIC DNA]</scope>
    <source>
        <strain evidence="4 5">CV53</strain>
    </source>
</reference>
<dbReference type="InterPro" id="IPR000160">
    <property type="entry name" value="GGDEF_dom"/>
</dbReference>
<dbReference type="GO" id="GO:0005886">
    <property type="term" value="C:plasma membrane"/>
    <property type="evidence" value="ECO:0007669"/>
    <property type="project" value="TreeGrafter"/>
</dbReference>
<dbReference type="InterPro" id="IPR000700">
    <property type="entry name" value="PAS-assoc_C"/>
</dbReference>
<dbReference type="Gene3D" id="3.30.70.270">
    <property type="match status" value="1"/>
</dbReference>
<comment type="caution">
    <text evidence="4">The sequence shown here is derived from an EMBL/GenBank/DDBJ whole genome shotgun (WGS) entry which is preliminary data.</text>
</comment>
<name>A0A4R2BDS2_9BACI</name>
<protein>
    <submittedName>
        <fullName evidence="4">PAS domain S-box-containing protein/diguanylate cyclase (GGDEF)-like protein</fullName>
    </submittedName>
</protein>
<dbReference type="Pfam" id="PF08447">
    <property type="entry name" value="PAS_3"/>
    <property type="match status" value="1"/>
</dbReference>
<dbReference type="NCBIfam" id="TIGR00254">
    <property type="entry name" value="GGDEF"/>
    <property type="match status" value="1"/>
</dbReference>
<dbReference type="CDD" id="cd01949">
    <property type="entry name" value="GGDEF"/>
    <property type="match status" value="1"/>
</dbReference>
<evidence type="ECO:0000259" key="2">
    <source>
        <dbReference type="PROSITE" id="PS50113"/>
    </source>
</evidence>
<accession>A0A4R2BDS2</accession>
<dbReference type="FunFam" id="3.30.70.270:FF:000001">
    <property type="entry name" value="Diguanylate cyclase domain protein"/>
    <property type="match status" value="1"/>
</dbReference>
<feature type="domain" description="PAC" evidence="2">
    <location>
        <begin position="211"/>
        <end position="262"/>
    </location>
</feature>
<evidence type="ECO:0000259" key="3">
    <source>
        <dbReference type="PROSITE" id="PS50887"/>
    </source>
</evidence>
<dbReference type="Pfam" id="PF13426">
    <property type="entry name" value="PAS_9"/>
    <property type="match status" value="1"/>
</dbReference>
<dbReference type="RefSeq" id="WP_132006522.1">
    <property type="nucleotide sequence ID" value="NZ_JABUHM010000004.1"/>
</dbReference>
<dbReference type="GO" id="GO:0043709">
    <property type="term" value="P:cell adhesion involved in single-species biofilm formation"/>
    <property type="evidence" value="ECO:0007669"/>
    <property type="project" value="TreeGrafter"/>
</dbReference>
<dbReference type="InterPro" id="IPR043128">
    <property type="entry name" value="Rev_trsase/Diguanyl_cyclase"/>
</dbReference>
<dbReference type="Proteomes" id="UP000295689">
    <property type="component" value="Unassembled WGS sequence"/>
</dbReference>
<dbReference type="Gene3D" id="3.30.450.20">
    <property type="entry name" value="PAS domain"/>
    <property type="match status" value="3"/>
</dbReference>
<dbReference type="SUPFAM" id="SSF55073">
    <property type="entry name" value="Nucleotide cyclase"/>
    <property type="match status" value="1"/>
</dbReference>